<dbReference type="RefSeq" id="WP_353540986.1">
    <property type="nucleotide sequence ID" value="NZ_BAABRN010000006.1"/>
</dbReference>
<evidence type="ECO:0000259" key="2">
    <source>
        <dbReference type="Pfam" id="PF14332"/>
    </source>
</evidence>
<accession>A0ABP9V6X4</accession>
<name>A0ABP9V6X4_9DEIO</name>
<gene>
    <name evidence="3" type="ORF">Dxin01_00743</name>
</gene>
<keyword evidence="4" id="KW-1185">Reference proteome</keyword>
<evidence type="ECO:0000313" key="3">
    <source>
        <dbReference type="EMBL" id="GAA5501012.1"/>
    </source>
</evidence>
<organism evidence="3 4">
    <name type="scientific">Deinococcus xinjiangensis</name>
    <dbReference type="NCBI Taxonomy" id="457454"/>
    <lineage>
        <taxon>Bacteria</taxon>
        <taxon>Thermotogati</taxon>
        <taxon>Deinococcota</taxon>
        <taxon>Deinococci</taxon>
        <taxon>Deinococcales</taxon>
        <taxon>Deinococcaceae</taxon>
        <taxon>Deinococcus</taxon>
    </lineage>
</organism>
<dbReference type="Pfam" id="PF14332">
    <property type="entry name" value="DUF4388"/>
    <property type="match status" value="1"/>
</dbReference>
<dbReference type="Proteomes" id="UP001458946">
    <property type="component" value="Unassembled WGS sequence"/>
</dbReference>
<comment type="caution">
    <text evidence="3">The sequence shown here is derived from an EMBL/GenBank/DDBJ whole genome shotgun (WGS) entry which is preliminary data.</text>
</comment>
<feature type="region of interest" description="Disordered" evidence="1">
    <location>
        <begin position="139"/>
        <end position="204"/>
    </location>
</feature>
<sequence length="328" mass="36376">MSEQPVSRDVPMISPTEHEPMMSGVIKGDILLEMLQHIGQSSYTGKMVVFGPDGSGLIYFQHGRLMHADNHVRRGDEALAFLLAFMHTGHYQFWEVPVDVEANIRRPQVLMWAAKIKDDCQNLRVASAQDFEAVLREDHQRTQEAKQSAAALPQNIPLHPPNPPISARWGQGSEVEPSAAPTTTPAPAITSPQAGFDASTGPDDFEYDDPPTAELLITRGRATPVQAEPERVLGRAPHQEGPSMTEGPLVDPQRLMRVRQIAIEAVGPMGRMLLLITAKELGLQREHDLPVVPVTRQIEFVTAFIEAMQLTGIDKLNFERRVYDCMTD</sequence>
<evidence type="ECO:0000313" key="4">
    <source>
        <dbReference type="Proteomes" id="UP001458946"/>
    </source>
</evidence>
<feature type="compositionally biased region" description="Low complexity" evidence="1">
    <location>
        <begin position="177"/>
        <end position="192"/>
    </location>
</feature>
<reference evidence="3 4" key="1">
    <citation type="submission" date="2024-02" db="EMBL/GenBank/DDBJ databases">
        <title>Deinococcus xinjiangensis NBRC 107630.</title>
        <authorList>
            <person name="Ichikawa N."/>
            <person name="Katano-Makiyama Y."/>
            <person name="Hidaka K."/>
        </authorList>
    </citation>
    <scope>NUCLEOTIDE SEQUENCE [LARGE SCALE GENOMIC DNA]</scope>
    <source>
        <strain evidence="3 4">NBRC 107630</strain>
    </source>
</reference>
<dbReference type="InterPro" id="IPR025497">
    <property type="entry name" value="PatA-like_N"/>
</dbReference>
<evidence type="ECO:0000256" key="1">
    <source>
        <dbReference type="SAM" id="MobiDB-lite"/>
    </source>
</evidence>
<dbReference type="EMBL" id="BAABRN010000006">
    <property type="protein sequence ID" value="GAA5501012.1"/>
    <property type="molecule type" value="Genomic_DNA"/>
</dbReference>
<proteinExistence type="predicted"/>
<feature type="domain" description="PatA-like N-terminal" evidence="2">
    <location>
        <begin position="31"/>
        <end position="119"/>
    </location>
</feature>
<protein>
    <recommendedName>
        <fullName evidence="2">PatA-like N-terminal domain-containing protein</fullName>
    </recommendedName>
</protein>